<evidence type="ECO:0000313" key="3">
    <source>
        <dbReference type="Proteomes" id="UP000583800"/>
    </source>
</evidence>
<dbReference type="Proteomes" id="UP000583800">
    <property type="component" value="Unassembled WGS sequence"/>
</dbReference>
<feature type="transmembrane region" description="Helical" evidence="1">
    <location>
        <begin position="160"/>
        <end position="181"/>
    </location>
</feature>
<comment type="caution">
    <text evidence="2">The sequence shown here is derived from an EMBL/GenBank/DDBJ whole genome shotgun (WGS) entry which is preliminary data.</text>
</comment>
<proteinExistence type="predicted"/>
<keyword evidence="3" id="KW-1185">Reference proteome</keyword>
<keyword evidence="1" id="KW-1133">Transmembrane helix</keyword>
<feature type="transmembrane region" description="Helical" evidence="1">
    <location>
        <begin position="309"/>
        <end position="331"/>
    </location>
</feature>
<feature type="transmembrane region" description="Helical" evidence="1">
    <location>
        <begin position="95"/>
        <end position="122"/>
    </location>
</feature>
<keyword evidence="1" id="KW-0812">Transmembrane</keyword>
<gene>
    <name evidence="2" type="ORF">FHU36_000945</name>
</gene>
<evidence type="ECO:0008006" key="4">
    <source>
        <dbReference type="Google" id="ProtNLM"/>
    </source>
</evidence>
<feature type="transmembrane region" description="Helical" evidence="1">
    <location>
        <begin position="50"/>
        <end position="74"/>
    </location>
</feature>
<evidence type="ECO:0000256" key="1">
    <source>
        <dbReference type="SAM" id="Phobius"/>
    </source>
</evidence>
<dbReference type="RefSeq" id="WP_185082552.1">
    <property type="nucleotide sequence ID" value="NZ_JACHJB010000001.1"/>
</dbReference>
<protein>
    <recommendedName>
        <fullName evidence="4">Transporter</fullName>
    </recommendedName>
</protein>
<dbReference type="EMBL" id="JACHJB010000001">
    <property type="protein sequence ID" value="MBB6344436.1"/>
    <property type="molecule type" value="Genomic_DNA"/>
</dbReference>
<keyword evidence="1" id="KW-0472">Membrane</keyword>
<evidence type="ECO:0000313" key="2">
    <source>
        <dbReference type="EMBL" id="MBB6344436.1"/>
    </source>
</evidence>
<sequence length="339" mass="35501">MIWLTWRQFRVQAAAAYSLLAVAAAVLLVAGRPLPGSGVTRLAPADGTLYSAGIVAVYGLPALVGVFWGAPLVSRELEAGTHRLVWNQGVTRTRWLVTKVAVTGLAATAAAGLLSLAVTWWAGPLDAASRPDTIRPAGPTLPDAVSFAARISPLVFGARGIVPVGHAAFAFVLGVAAGILLRRAVPAMAVTLTVFAAVQVVVPFAVRPHMVPADRQTVTITMANISKLGVNGTGGLEELAVAEPPGSWGLANETVDTAGRAVTAPSWVADCARPPGQAADPEADEACFARLAGLGYRQRVTYHPADRFWALQGIETALFLALAALLTWLCVRWTRTRLP</sequence>
<dbReference type="AlphaFoldDB" id="A0A7X0EX98"/>
<accession>A0A7X0EX98</accession>
<organism evidence="2 3">
    <name type="scientific">Nonomuraea muscovyensis</name>
    <dbReference type="NCBI Taxonomy" id="1124761"/>
    <lineage>
        <taxon>Bacteria</taxon>
        <taxon>Bacillati</taxon>
        <taxon>Actinomycetota</taxon>
        <taxon>Actinomycetes</taxon>
        <taxon>Streptosporangiales</taxon>
        <taxon>Streptosporangiaceae</taxon>
        <taxon>Nonomuraea</taxon>
    </lineage>
</organism>
<name>A0A7X0EX98_9ACTN</name>
<feature type="transmembrane region" description="Helical" evidence="1">
    <location>
        <begin position="188"/>
        <end position="206"/>
    </location>
</feature>
<feature type="transmembrane region" description="Helical" evidence="1">
    <location>
        <begin position="12"/>
        <end position="30"/>
    </location>
</feature>
<reference evidence="2 3" key="1">
    <citation type="submission" date="2020-08" db="EMBL/GenBank/DDBJ databases">
        <title>Sequencing the genomes of 1000 actinobacteria strains.</title>
        <authorList>
            <person name="Klenk H.-P."/>
        </authorList>
    </citation>
    <scope>NUCLEOTIDE SEQUENCE [LARGE SCALE GENOMIC DNA]</scope>
    <source>
        <strain evidence="2 3">DSM 45913</strain>
    </source>
</reference>